<protein>
    <submittedName>
        <fullName evidence="2">TerB family tellurite resistance protein</fullName>
    </submittedName>
</protein>
<dbReference type="EMBL" id="BSYI01000019">
    <property type="protein sequence ID" value="GMG83398.1"/>
    <property type="molecule type" value="Genomic_DNA"/>
</dbReference>
<dbReference type="Gene3D" id="1.10.3680.10">
    <property type="entry name" value="TerB-like"/>
    <property type="match status" value="1"/>
</dbReference>
<sequence>MKLFSDPEAEIELTPEDCREAVAALLVEAARSDGDYARAERARIARVLARRYGLSPSEATALREIGEAAQAQATDLVRFTRAVKQAVPHEERVAVIEAVWEIAYADGRRDDAEAALVRKLAGLLYVPDRDAGIARQRVAERLGIRER</sequence>
<comment type="caution">
    <text evidence="2">The sequence shown here is derived from an EMBL/GenBank/DDBJ whole genome shotgun (WGS) entry which is preliminary data.</text>
</comment>
<reference evidence="2 3" key="1">
    <citation type="submission" date="2023-04" db="EMBL/GenBank/DDBJ databases">
        <title>Marinoamorphus aggregata gen. nov., sp. Nov., isolate from tissue of brittle star Ophioplocus japonicus.</title>
        <authorList>
            <person name="Kawano K."/>
            <person name="Sawayama S."/>
            <person name="Nakagawa S."/>
        </authorList>
    </citation>
    <scope>NUCLEOTIDE SEQUENCE [LARGE SCALE GENOMIC DNA]</scope>
    <source>
        <strain evidence="2 3">NKW23</strain>
    </source>
</reference>
<dbReference type="InterPro" id="IPR029024">
    <property type="entry name" value="TerB-like"/>
</dbReference>
<dbReference type="Pfam" id="PF05099">
    <property type="entry name" value="TerB"/>
    <property type="match status" value="1"/>
</dbReference>
<dbReference type="SUPFAM" id="SSF158682">
    <property type="entry name" value="TerB-like"/>
    <property type="match status" value="1"/>
</dbReference>
<proteinExistence type="predicted"/>
<evidence type="ECO:0000313" key="2">
    <source>
        <dbReference type="EMBL" id="GMG83398.1"/>
    </source>
</evidence>
<gene>
    <name evidence="2" type="ORF">LNKW23_26110</name>
</gene>
<feature type="domain" description="Co-chaperone DjlA N-terminal" evidence="1">
    <location>
        <begin position="20"/>
        <end position="135"/>
    </location>
</feature>
<dbReference type="InterPro" id="IPR007791">
    <property type="entry name" value="DjlA_N"/>
</dbReference>
<dbReference type="CDD" id="cd07313">
    <property type="entry name" value="terB_like_2"/>
    <property type="match status" value="1"/>
</dbReference>
<dbReference type="RefSeq" id="WP_285672194.1">
    <property type="nucleotide sequence ID" value="NZ_BSYI01000019.1"/>
</dbReference>
<organism evidence="2 3">
    <name type="scientific">Paralimibaculum aggregatum</name>
    <dbReference type="NCBI Taxonomy" id="3036245"/>
    <lineage>
        <taxon>Bacteria</taxon>
        <taxon>Pseudomonadati</taxon>
        <taxon>Pseudomonadota</taxon>
        <taxon>Alphaproteobacteria</taxon>
        <taxon>Rhodobacterales</taxon>
        <taxon>Paracoccaceae</taxon>
        <taxon>Paralimibaculum</taxon>
    </lineage>
</organism>
<name>A0ABQ6LPT7_9RHOB</name>
<evidence type="ECO:0000259" key="1">
    <source>
        <dbReference type="Pfam" id="PF05099"/>
    </source>
</evidence>
<dbReference type="Proteomes" id="UP001239909">
    <property type="component" value="Unassembled WGS sequence"/>
</dbReference>
<evidence type="ECO:0000313" key="3">
    <source>
        <dbReference type="Proteomes" id="UP001239909"/>
    </source>
</evidence>
<accession>A0ABQ6LPT7</accession>
<keyword evidence="3" id="KW-1185">Reference proteome</keyword>